<feature type="domain" description="UspA" evidence="1">
    <location>
        <begin position="1"/>
        <end position="44"/>
    </location>
</feature>
<organism evidence="2 3">
    <name type="scientific">Pandoraea horticolens</name>
    <dbReference type="NCBI Taxonomy" id="2508298"/>
    <lineage>
        <taxon>Bacteria</taxon>
        <taxon>Pseudomonadati</taxon>
        <taxon>Pseudomonadota</taxon>
        <taxon>Betaproteobacteria</taxon>
        <taxon>Burkholderiales</taxon>
        <taxon>Burkholderiaceae</taxon>
        <taxon>Pandoraea</taxon>
    </lineage>
</organism>
<gene>
    <name evidence="2" type="ORF">PHO31112_03209</name>
</gene>
<keyword evidence="3" id="KW-1185">Reference proteome</keyword>
<dbReference type="InterPro" id="IPR014729">
    <property type="entry name" value="Rossmann-like_a/b/a_fold"/>
</dbReference>
<dbReference type="SUPFAM" id="SSF52402">
    <property type="entry name" value="Adenine nucleotide alpha hydrolases-like"/>
    <property type="match status" value="1"/>
</dbReference>
<name>A0A5E4WG54_9BURK</name>
<evidence type="ECO:0000259" key="1">
    <source>
        <dbReference type="Pfam" id="PF00582"/>
    </source>
</evidence>
<dbReference type="RefSeq" id="WP_150621374.1">
    <property type="nucleotide sequence ID" value="NZ_CABPSM010000009.1"/>
</dbReference>
<dbReference type="Gene3D" id="3.40.50.620">
    <property type="entry name" value="HUPs"/>
    <property type="match status" value="1"/>
</dbReference>
<protein>
    <submittedName>
        <fullName evidence="2">Universal stress protein UspA</fullName>
    </submittedName>
</protein>
<evidence type="ECO:0000313" key="3">
    <source>
        <dbReference type="Proteomes" id="UP000343317"/>
    </source>
</evidence>
<evidence type="ECO:0000313" key="2">
    <source>
        <dbReference type="EMBL" id="VVE22554.1"/>
    </source>
</evidence>
<dbReference type="Proteomes" id="UP000343317">
    <property type="component" value="Unassembled WGS sequence"/>
</dbReference>
<dbReference type="EMBL" id="CABPSM010000009">
    <property type="protein sequence ID" value="VVE22554.1"/>
    <property type="molecule type" value="Genomic_DNA"/>
</dbReference>
<dbReference type="AlphaFoldDB" id="A0A5E4WG54"/>
<reference evidence="2 3" key="1">
    <citation type="submission" date="2019-08" db="EMBL/GenBank/DDBJ databases">
        <authorList>
            <person name="Peeters C."/>
        </authorList>
    </citation>
    <scope>NUCLEOTIDE SEQUENCE [LARGE SCALE GENOMIC DNA]</scope>
    <source>
        <strain evidence="2 3">LMG 31112</strain>
    </source>
</reference>
<sequence length="54" mass="5926">MLRKILVAVDGSHASRLATLHAIELAQLSHAEIKAIYIVDDSDALLGKAWRWAS</sequence>
<dbReference type="InterPro" id="IPR006016">
    <property type="entry name" value="UspA"/>
</dbReference>
<accession>A0A5E4WG54</accession>
<dbReference type="Pfam" id="PF00582">
    <property type="entry name" value="Usp"/>
    <property type="match status" value="1"/>
</dbReference>
<proteinExistence type="predicted"/>